<evidence type="ECO:0000313" key="1">
    <source>
        <dbReference type="EMBL" id="TWH76276.1"/>
    </source>
</evidence>
<organism evidence="1 2">
    <name type="scientific">Azomonas agilis</name>
    <dbReference type="NCBI Taxonomy" id="116849"/>
    <lineage>
        <taxon>Bacteria</taxon>
        <taxon>Pseudomonadati</taxon>
        <taxon>Pseudomonadota</taxon>
        <taxon>Gammaproteobacteria</taxon>
        <taxon>Pseudomonadales</taxon>
        <taxon>Pseudomonadaceae</taxon>
        <taxon>Azomonas</taxon>
    </lineage>
</organism>
<accession>A0A562IZE5</accession>
<dbReference type="Proteomes" id="UP000319627">
    <property type="component" value="Unassembled WGS sequence"/>
</dbReference>
<dbReference type="EMBL" id="VLKG01000003">
    <property type="protein sequence ID" value="TWH76276.1"/>
    <property type="molecule type" value="Genomic_DNA"/>
</dbReference>
<reference evidence="1 2" key="1">
    <citation type="submission" date="2019-07" db="EMBL/GenBank/DDBJ databases">
        <title>Genomic Encyclopedia of Type Strains, Phase I: the one thousand microbial genomes (KMG-I) project.</title>
        <authorList>
            <person name="Kyrpides N."/>
        </authorList>
    </citation>
    <scope>NUCLEOTIDE SEQUENCE [LARGE SCALE GENOMIC DNA]</scope>
    <source>
        <strain evidence="1 2">DSM 375</strain>
    </source>
</reference>
<keyword evidence="2" id="KW-1185">Reference proteome</keyword>
<protein>
    <submittedName>
        <fullName evidence="1">Uncharacterized protein</fullName>
    </submittedName>
</protein>
<gene>
    <name evidence="1" type="ORF">LX59_01199</name>
</gene>
<sequence length="71" mass="8352">MKHKEQLKEKYPSAKHQEIDLLSKSNIQDWIKNNMSRIEFLIKDNDDPFALGLLEALVQYHLKPIFEGKNA</sequence>
<comment type="caution">
    <text evidence="1">The sequence shown here is derived from an EMBL/GenBank/DDBJ whole genome shotgun (WGS) entry which is preliminary data.</text>
</comment>
<name>A0A562IZE5_9GAMM</name>
<dbReference type="AlphaFoldDB" id="A0A562IZE5"/>
<proteinExistence type="predicted"/>
<evidence type="ECO:0000313" key="2">
    <source>
        <dbReference type="Proteomes" id="UP000319627"/>
    </source>
</evidence>